<dbReference type="SUPFAM" id="SSF53756">
    <property type="entry name" value="UDP-Glycosyltransferase/glycogen phosphorylase"/>
    <property type="match status" value="1"/>
</dbReference>
<keyword evidence="5" id="KW-0777">Teichoic acid biosynthesis</keyword>
<comment type="subcellular location">
    <subcellularLocation>
        <location evidence="1">Cell membrane</location>
        <topology evidence="1">Peripheral membrane protein</topology>
    </subcellularLocation>
</comment>
<dbReference type="CDD" id="cd00761">
    <property type="entry name" value="Glyco_tranf_GTA_type"/>
    <property type="match status" value="1"/>
</dbReference>
<organism evidence="8 9">
    <name type="scientific">Nosocomiicoccus ampullae</name>
    <dbReference type="NCBI Taxonomy" id="489910"/>
    <lineage>
        <taxon>Bacteria</taxon>
        <taxon>Bacillati</taxon>
        <taxon>Bacillota</taxon>
        <taxon>Bacilli</taxon>
        <taxon>Bacillales</taxon>
        <taxon>Staphylococcaceae</taxon>
        <taxon>Nosocomiicoccus</taxon>
    </lineage>
</organism>
<evidence type="ECO:0000256" key="3">
    <source>
        <dbReference type="ARBA" id="ARBA00022475"/>
    </source>
</evidence>
<dbReference type="PANTHER" id="PTHR37316:SF3">
    <property type="entry name" value="TEICHOIC ACID GLYCEROL-PHOSPHATE TRANSFERASE"/>
    <property type="match status" value="1"/>
</dbReference>
<feature type="domain" description="Glycosyltransferase 2-like" evidence="7">
    <location>
        <begin position="4"/>
        <end position="152"/>
    </location>
</feature>
<proteinExistence type="inferred from homology"/>
<sequence length="754" mass="89606">MDVTVIIPLYNAEKYIYETLDSVVNQSFKGSIEVIIINDGSTDNSVEYVKKYILNNSMKNINFRLLDDGKNLGPGTRRNQGINLATGKAIQFLDSDDFLMANTLELAYNELFQYEVNSFVHYDWAFYEDDSKKTVYSSPEPYDKFSVLREKGCELLLRSGSYFTVHSLYKTSFLKNNQIYYGEGYIYEDFEFFVKRSLRAQRVPRISNILYKVRVHGNSITKTNSDTMEHYVSFKKAISASYDLFSDGYRNVETPYHFTRYVIGRSLIYAEKRIPNKRNIRKKFLKEVLEIVYNYNKKMYIPYGLSAYNNLIFNSNLIPNGDVKRLLKIHKMYKKGKINYFNSRSKKHQNKIKNREYKIKTLKNKLDNNYYTQPLIYNTRRAVHKYRRNKKIRYIRNIENQNIKNIILMIGFDYRYTGNSRYLFEFLKDKYSGESLKFVTDDMRVPSEHRITPRSQEFWEILGTCKILIAESWIPKAFKKREGQTWIQLWHGTPFKKLLFDSHESNLISLNPYHKVRMKYDIERWDLLLADTEVANNKFSSAFDISKQKIKKLGYPRNEYLIQNCRNDLLKREIKLKYNIPIDKKIILYAPTWRDYNYKKNINDIDLTYLLNGPKVLNRLGSEYIIINKSHNLEMSKNLSRDHRLIEAKDFMETQELLLISDIVITDYSSIIFDAIHINKPFYLFINDYHKYTVTRGVYKDMINDFSPIVCKNEEDLVRLIQNELLIDLPSKYYNLNLNQSSEKIAIMIENLLK</sequence>
<keyword evidence="9" id="KW-1185">Reference proteome</keyword>
<accession>A0A9Q2CZS6</accession>
<dbReference type="RefSeq" id="WP_183673767.1">
    <property type="nucleotide sequence ID" value="NZ_CBCRYX010000015.1"/>
</dbReference>
<reference evidence="8 9" key="1">
    <citation type="submission" date="2020-08" db="EMBL/GenBank/DDBJ databases">
        <title>Genomic Encyclopedia of Type Strains, Phase IV (KMG-IV): sequencing the most valuable type-strain genomes for metagenomic binning, comparative biology and taxonomic classification.</title>
        <authorList>
            <person name="Goeker M."/>
        </authorList>
    </citation>
    <scope>NUCLEOTIDE SEQUENCE [LARGE SCALE GENOMIC DNA]</scope>
    <source>
        <strain evidence="8 9">DSM 19163</strain>
    </source>
</reference>
<dbReference type="AlphaFoldDB" id="A0A9Q2CZS6"/>
<keyword evidence="6" id="KW-0472">Membrane</keyword>
<name>A0A9Q2CZS6_9STAP</name>
<evidence type="ECO:0000256" key="2">
    <source>
        <dbReference type="ARBA" id="ARBA00010488"/>
    </source>
</evidence>
<evidence type="ECO:0000313" key="9">
    <source>
        <dbReference type="Proteomes" id="UP000579136"/>
    </source>
</evidence>
<dbReference type="InterPro" id="IPR001173">
    <property type="entry name" value="Glyco_trans_2-like"/>
</dbReference>
<comment type="caution">
    <text evidence="8">The sequence shown here is derived from an EMBL/GenBank/DDBJ whole genome shotgun (WGS) entry which is preliminary data.</text>
</comment>
<protein>
    <submittedName>
        <fullName evidence="8">CDP-glycerol glycerophosphotransferase (TagB/SpsB family)</fullName>
    </submittedName>
</protein>
<evidence type="ECO:0000313" key="8">
    <source>
        <dbReference type="EMBL" id="MBB5175967.1"/>
    </source>
</evidence>
<dbReference type="InterPro" id="IPR043148">
    <property type="entry name" value="TagF_C"/>
</dbReference>
<dbReference type="Gene3D" id="3.40.50.11820">
    <property type="match status" value="1"/>
</dbReference>
<evidence type="ECO:0000256" key="1">
    <source>
        <dbReference type="ARBA" id="ARBA00004202"/>
    </source>
</evidence>
<dbReference type="GO" id="GO:0047355">
    <property type="term" value="F:CDP-glycerol glycerophosphotransferase activity"/>
    <property type="evidence" value="ECO:0007669"/>
    <property type="project" value="InterPro"/>
</dbReference>
<evidence type="ECO:0000256" key="5">
    <source>
        <dbReference type="ARBA" id="ARBA00022944"/>
    </source>
</evidence>
<dbReference type="PANTHER" id="PTHR37316">
    <property type="entry name" value="TEICHOIC ACID GLYCEROL-PHOSPHATE PRIMASE"/>
    <property type="match status" value="1"/>
</dbReference>
<dbReference type="Pfam" id="PF04464">
    <property type="entry name" value="Glyphos_transf"/>
    <property type="match status" value="1"/>
</dbReference>
<keyword evidence="3" id="KW-1003">Cell membrane</keyword>
<dbReference type="EMBL" id="JACHHF010000004">
    <property type="protein sequence ID" value="MBB5175967.1"/>
    <property type="molecule type" value="Genomic_DNA"/>
</dbReference>
<dbReference type="GO" id="GO:0005886">
    <property type="term" value="C:plasma membrane"/>
    <property type="evidence" value="ECO:0007669"/>
    <property type="project" value="UniProtKB-SubCell"/>
</dbReference>
<dbReference type="Gene3D" id="3.90.550.10">
    <property type="entry name" value="Spore Coat Polysaccharide Biosynthesis Protein SpsA, Chain A"/>
    <property type="match status" value="1"/>
</dbReference>
<evidence type="ECO:0000256" key="6">
    <source>
        <dbReference type="ARBA" id="ARBA00023136"/>
    </source>
</evidence>
<evidence type="ECO:0000259" key="7">
    <source>
        <dbReference type="Pfam" id="PF00535"/>
    </source>
</evidence>
<gene>
    <name evidence="8" type="ORF">HNQ45_000851</name>
</gene>
<dbReference type="Proteomes" id="UP000579136">
    <property type="component" value="Unassembled WGS sequence"/>
</dbReference>
<dbReference type="InterPro" id="IPR029044">
    <property type="entry name" value="Nucleotide-diphossugar_trans"/>
</dbReference>
<dbReference type="Gene3D" id="3.40.50.12580">
    <property type="match status" value="1"/>
</dbReference>
<dbReference type="SUPFAM" id="SSF53448">
    <property type="entry name" value="Nucleotide-diphospho-sugar transferases"/>
    <property type="match status" value="1"/>
</dbReference>
<dbReference type="GO" id="GO:0019350">
    <property type="term" value="P:teichoic acid biosynthetic process"/>
    <property type="evidence" value="ECO:0007669"/>
    <property type="project" value="UniProtKB-KW"/>
</dbReference>
<dbReference type="InterPro" id="IPR043149">
    <property type="entry name" value="TagF_N"/>
</dbReference>
<evidence type="ECO:0000256" key="4">
    <source>
        <dbReference type="ARBA" id="ARBA00022679"/>
    </source>
</evidence>
<keyword evidence="4" id="KW-0808">Transferase</keyword>
<comment type="similarity">
    <text evidence="2">Belongs to the CDP-glycerol glycerophosphotransferase family.</text>
</comment>
<dbReference type="InterPro" id="IPR051612">
    <property type="entry name" value="Teichoic_Acid_Biosynth"/>
</dbReference>
<dbReference type="InterPro" id="IPR007554">
    <property type="entry name" value="Glycerophosphate_synth"/>
</dbReference>
<dbReference type="Pfam" id="PF00535">
    <property type="entry name" value="Glycos_transf_2"/>
    <property type="match status" value="1"/>
</dbReference>